<reference evidence="2 3" key="1">
    <citation type="submission" date="2016-10" db="EMBL/GenBank/DDBJ databases">
        <authorList>
            <person name="de Groot N.N."/>
        </authorList>
    </citation>
    <scope>NUCLEOTIDE SEQUENCE [LARGE SCALE GENOMIC DNA]</scope>
    <source>
        <strain evidence="2 3">SP2</strain>
    </source>
</reference>
<organism evidence="2 3">
    <name type="scientific">Natronobacterium gregoryi</name>
    <dbReference type="NCBI Taxonomy" id="44930"/>
    <lineage>
        <taxon>Archaea</taxon>
        <taxon>Methanobacteriati</taxon>
        <taxon>Methanobacteriota</taxon>
        <taxon>Stenosarchaea group</taxon>
        <taxon>Halobacteria</taxon>
        <taxon>Halobacteriales</taxon>
        <taxon>Natrialbaceae</taxon>
        <taxon>Natronobacterium</taxon>
    </lineage>
</organism>
<evidence type="ECO:0000256" key="1">
    <source>
        <dbReference type="SAM" id="Phobius"/>
    </source>
</evidence>
<dbReference type="Pfam" id="PF26041">
    <property type="entry name" value="DUF8011"/>
    <property type="match status" value="1"/>
</dbReference>
<dbReference type="RefSeq" id="WP_005578063.1">
    <property type="nucleotide sequence ID" value="NZ_FORO01000013.1"/>
</dbReference>
<evidence type="ECO:0000313" key="3">
    <source>
        <dbReference type="Proteomes" id="UP000182829"/>
    </source>
</evidence>
<proteinExistence type="predicted"/>
<protein>
    <submittedName>
        <fullName evidence="2">Uncharacterized protein</fullName>
    </submittedName>
</protein>
<gene>
    <name evidence="2" type="ORF">SAMN05443661_11342</name>
</gene>
<name>A0A1I3NCF2_9EURY</name>
<sequence>MPSSKTESRSRWFAWIFEGPAGWPANGLLFLLAATCFTLSFVRGYSGWMTAGWFFSVLAVAESVPSERATLAGAVRIGGVALVLLAALAIDTGLVA</sequence>
<accession>A0A1I3NCF2</accession>
<feature type="transmembrane region" description="Helical" evidence="1">
    <location>
        <begin position="71"/>
        <end position="90"/>
    </location>
</feature>
<keyword evidence="1" id="KW-0812">Transmembrane</keyword>
<feature type="transmembrane region" description="Helical" evidence="1">
    <location>
        <begin position="12"/>
        <end position="33"/>
    </location>
</feature>
<dbReference type="OrthoDB" id="384039at2157"/>
<keyword evidence="1" id="KW-1133">Transmembrane helix</keyword>
<dbReference type="AlphaFoldDB" id="A0A1I3NCF2"/>
<dbReference type="EMBL" id="FORO01000013">
    <property type="protein sequence ID" value="SFJ07058.1"/>
    <property type="molecule type" value="Genomic_DNA"/>
</dbReference>
<dbReference type="InterPro" id="IPR058324">
    <property type="entry name" value="DUF8011"/>
</dbReference>
<keyword evidence="1" id="KW-0472">Membrane</keyword>
<dbReference type="Proteomes" id="UP000182829">
    <property type="component" value="Unassembled WGS sequence"/>
</dbReference>
<evidence type="ECO:0000313" key="2">
    <source>
        <dbReference type="EMBL" id="SFJ07058.1"/>
    </source>
</evidence>
<feature type="transmembrane region" description="Helical" evidence="1">
    <location>
        <begin position="45"/>
        <end position="64"/>
    </location>
</feature>
<dbReference type="GeneID" id="14209576"/>